<reference evidence="4 5" key="1">
    <citation type="submission" date="2014-04" db="EMBL/GenBank/DDBJ databases">
        <title>Draft genome sequence of Pantoea beijingensis strain LMG 27579, an emerging pathogen to Pleurotus eryngii with potential industrial application.</title>
        <authorList>
            <person name="Xu F."/>
            <person name="Liu Y."/>
            <person name="Wang S."/>
            <person name="Yin Y."/>
            <person name="Ma Y."/>
            <person name="Zhao S."/>
            <person name="Rong C."/>
        </authorList>
    </citation>
    <scope>NUCLEOTIDE SEQUENCE [LARGE SCALE GENOMIC DNA]</scope>
    <source>
        <strain evidence="4 5">LMG 27579</strain>
    </source>
</reference>
<feature type="chain" id="PRO_5019006125" description="YdgH/BhsA/McbA-like domain-containing protein" evidence="2">
    <location>
        <begin position="23"/>
        <end position="84"/>
    </location>
</feature>
<dbReference type="NCBIfam" id="NF047859">
    <property type="entry name" value="StressCuResBhsA"/>
    <property type="match status" value="1"/>
</dbReference>
<gene>
    <name evidence="4" type="ORF">ED28_01265</name>
</gene>
<evidence type="ECO:0000256" key="1">
    <source>
        <dbReference type="ARBA" id="ARBA00022729"/>
    </source>
</evidence>
<sequence length="84" mass="8703">MKNVKASIAAATLIAMSFGTFAAEQVSSEPQQQHKIGVVSANSNNLDSLVAQLNEKADAAGAKSFRITSAAGQNLLHGTAVIYQ</sequence>
<dbReference type="InterPro" id="IPR036275">
    <property type="entry name" value="YdgH-like_sf"/>
</dbReference>
<proteinExistence type="predicted"/>
<name>A0A443IHM4_9GAMM</name>
<evidence type="ECO:0000256" key="2">
    <source>
        <dbReference type="SAM" id="SignalP"/>
    </source>
</evidence>
<keyword evidence="1 2" id="KW-0732">Signal</keyword>
<dbReference type="Pfam" id="PF07338">
    <property type="entry name" value="YdgH_BhsA-like"/>
    <property type="match status" value="1"/>
</dbReference>
<dbReference type="RefSeq" id="WP_128174503.1">
    <property type="nucleotide sequence ID" value="NZ_CP071409.1"/>
</dbReference>
<comment type="caution">
    <text evidence="4">The sequence shown here is derived from an EMBL/GenBank/DDBJ whole genome shotgun (WGS) entry which is preliminary data.</text>
</comment>
<dbReference type="EMBL" id="JMEE01000001">
    <property type="protein sequence ID" value="RWR03645.1"/>
    <property type="molecule type" value="Genomic_DNA"/>
</dbReference>
<protein>
    <recommendedName>
        <fullName evidence="3">YdgH/BhsA/McbA-like domain-containing protein</fullName>
    </recommendedName>
</protein>
<evidence type="ECO:0000313" key="4">
    <source>
        <dbReference type="EMBL" id="RWR03645.1"/>
    </source>
</evidence>
<feature type="domain" description="YdgH/BhsA/McbA-like" evidence="3">
    <location>
        <begin position="34"/>
        <end position="84"/>
    </location>
</feature>
<evidence type="ECO:0000313" key="5">
    <source>
        <dbReference type="Proteomes" id="UP000288794"/>
    </source>
</evidence>
<evidence type="ECO:0000259" key="3">
    <source>
        <dbReference type="Pfam" id="PF07338"/>
    </source>
</evidence>
<dbReference type="InterPro" id="IPR025543">
    <property type="entry name" value="Dodecin-like"/>
</dbReference>
<dbReference type="SUPFAM" id="SSF159871">
    <property type="entry name" value="YdgH-like"/>
    <property type="match status" value="1"/>
</dbReference>
<accession>A0A443IHM4</accession>
<feature type="signal peptide" evidence="2">
    <location>
        <begin position="1"/>
        <end position="22"/>
    </location>
</feature>
<dbReference type="Proteomes" id="UP000288794">
    <property type="component" value="Unassembled WGS sequence"/>
</dbReference>
<dbReference type="InterPro" id="IPR010854">
    <property type="entry name" value="YdgH/BhsA/McbA-like_dom"/>
</dbReference>
<keyword evidence="5" id="KW-1185">Reference proteome</keyword>
<organism evidence="4 5">
    <name type="scientific">[Pantoea] beijingensis</name>
    <dbReference type="NCBI Taxonomy" id="1324864"/>
    <lineage>
        <taxon>Bacteria</taxon>
        <taxon>Pseudomonadati</taxon>
        <taxon>Pseudomonadota</taxon>
        <taxon>Gammaproteobacteria</taxon>
        <taxon>Enterobacterales</taxon>
        <taxon>Erwiniaceae</taxon>
        <taxon>Erwinia</taxon>
    </lineage>
</organism>
<dbReference type="Gene3D" id="3.30.1660.10">
    <property type="entry name" value="Flavin-binding protein dodecin"/>
    <property type="match status" value="1"/>
</dbReference>
<dbReference type="AlphaFoldDB" id="A0A443IHM4"/>